<evidence type="ECO:0000313" key="2">
    <source>
        <dbReference type="EMBL" id="MFD2472397.1"/>
    </source>
</evidence>
<feature type="compositionally biased region" description="Basic and acidic residues" evidence="1">
    <location>
        <begin position="17"/>
        <end position="28"/>
    </location>
</feature>
<accession>A0ABW5HI19</accession>
<feature type="region of interest" description="Disordered" evidence="1">
    <location>
        <begin position="17"/>
        <end position="55"/>
    </location>
</feature>
<dbReference type="EMBL" id="JBHUKS010000026">
    <property type="protein sequence ID" value="MFD2472397.1"/>
    <property type="molecule type" value="Genomic_DNA"/>
</dbReference>
<organism evidence="2 3">
    <name type="scientific">Amycolatopsis silviterrae</name>
    <dbReference type="NCBI Taxonomy" id="1656914"/>
    <lineage>
        <taxon>Bacteria</taxon>
        <taxon>Bacillati</taxon>
        <taxon>Actinomycetota</taxon>
        <taxon>Actinomycetes</taxon>
        <taxon>Pseudonocardiales</taxon>
        <taxon>Pseudonocardiaceae</taxon>
        <taxon>Amycolatopsis</taxon>
    </lineage>
</organism>
<evidence type="ECO:0000313" key="3">
    <source>
        <dbReference type="Proteomes" id="UP001597483"/>
    </source>
</evidence>
<sequence length="55" mass="6177">MIDQDNLLFCACSPDRRADATRPDEASYRGDPLPHSAEHTFWAEPASPLIPQLPR</sequence>
<name>A0ABW5HI19_9PSEU</name>
<reference evidence="3" key="1">
    <citation type="journal article" date="2019" name="Int. J. Syst. Evol. Microbiol.">
        <title>The Global Catalogue of Microorganisms (GCM) 10K type strain sequencing project: providing services to taxonomists for standard genome sequencing and annotation.</title>
        <authorList>
            <consortium name="The Broad Institute Genomics Platform"/>
            <consortium name="The Broad Institute Genome Sequencing Center for Infectious Disease"/>
            <person name="Wu L."/>
            <person name="Ma J."/>
        </authorList>
    </citation>
    <scope>NUCLEOTIDE SEQUENCE [LARGE SCALE GENOMIC DNA]</scope>
    <source>
        <strain evidence="3">CGMCC 4.7641</strain>
    </source>
</reference>
<keyword evidence="3" id="KW-1185">Reference proteome</keyword>
<dbReference type="RefSeq" id="WP_378310041.1">
    <property type="nucleotide sequence ID" value="NZ_JBHUKS010000026.1"/>
</dbReference>
<dbReference type="Proteomes" id="UP001597483">
    <property type="component" value="Unassembled WGS sequence"/>
</dbReference>
<evidence type="ECO:0000256" key="1">
    <source>
        <dbReference type="SAM" id="MobiDB-lite"/>
    </source>
</evidence>
<proteinExistence type="predicted"/>
<protein>
    <submittedName>
        <fullName evidence="2">Uncharacterized protein</fullName>
    </submittedName>
</protein>
<gene>
    <name evidence="2" type="ORF">ACFSVL_33725</name>
</gene>
<comment type="caution">
    <text evidence="2">The sequence shown here is derived from an EMBL/GenBank/DDBJ whole genome shotgun (WGS) entry which is preliminary data.</text>
</comment>